<organism evidence="3 4">
    <name type="scientific">Hanseniaspora valbyensis NRRL Y-1626</name>
    <dbReference type="NCBI Taxonomy" id="766949"/>
    <lineage>
        <taxon>Eukaryota</taxon>
        <taxon>Fungi</taxon>
        <taxon>Dikarya</taxon>
        <taxon>Ascomycota</taxon>
        <taxon>Saccharomycotina</taxon>
        <taxon>Saccharomycetes</taxon>
        <taxon>Saccharomycodales</taxon>
        <taxon>Saccharomycodaceae</taxon>
        <taxon>Hanseniaspora</taxon>
    </lineage>
</organism>
<proteinExistence type="predicted"/>
<evidence type="ECO:0000256" key="2">
    <source>
        <dbReference type="SAM" id="MobiDB-lite"/>
    </source>
</evidence>
<gene>
    <name evidence="3" type="ORF">HANVADRAFT_54106</name>
</gene>
<feature type="region of interest" description="Disordered" evidence="2">
    <location>
        <begin position="1"/>
        <end position="21"/>
    </location>
</feature>
<keyword evidence="4" id="KW-1185">Reference proteome</keyword>
<feature type="coiled-coil region" evidence="1">
    <location>
        <begin position="251"/>
        <end position="278"/>
    </location>
</feature>
<accession>A0A1B7T8Q5</accession>
<sequence length="360" mass="41572">MTSDTLEQQQQKINSGSRKSSIDRIEMMRFLEQLIQDEDQQKYQQSLQQYGNTTEINSNGNHNNIFPKSADNTPTPFNNSILPRRSFSRGESAISVSKTQRESTLSNIYEEDNLNNLVINFQYSNASHSIRLMDDERDRLRELIQHDKENVNIPPMFMQRHMEQKQSNTNEKTKNAMIRKRRYSNISISNVTPEPEEVIRKPIASSLHGDDLEDNSEVLEFNDLDIDLQNFKEELNKPTPPVSSVASPKLVSDQKVKIEKLNDTVSSLTKEITSKDKQIADLILKEKTAIKENNLKISKMQKTESMLTLQIKKDKNLIKKLIKEVVLKDKINLELAQEMKQYKNSNNNTCSSNLPQDKKE</sequence>
<reference evidence="4" key="1">
    <citation type="journal article" date="2016" name="Proc. Natl. Acad. Sci. U.S.A.">
        <title>Comparative genomics of biotechnologically important yeasts.</title>
        <authorList>
            <person name="Riley R."/>
            <person name="Haridas S."/>
            <person name="Wolfe K.H."/>
            <person name="Lopes M.R."/>
            <person name="Hittinger C.T."/>
            <person name="Goeker M."/>
            <person name="Salamov A.A."/>
            <person name="Wisecaver J.H."/>
            <person name="Long T.M."/>
            <person name="Calvey C.H."/>
            <person name="Aerts A.L."/>
            <person name="Barry K.W."/>
            <person name="Choi C."/>
            <person name="Clum A."/>
            <person name="Coughlan A.Y."/>
            <person name="Deshpande S."/>
            <person name="Douglass A.P."/>
            <person name="Hanson S.J."/>
            <person name="Klenk H.-P."/>
            <person name="LaButti K.M."/>
            <person name="Lapidus A."/>
            <person name="Lindquist E.A."/>
            <person name="Lipzen A.M."/>
            <person name="Meier-Kolthoff J.P."/>
            <person name="Ohm R.A."/>
            <person name="Otillar R.P."/>
            <person name="Pangilinan J.L."/>
            <person name="Peng Y."/>
            <person name="Rokas A."/>
            <person name="Rosa C.A."/>
            <person name="Scheuner C."/>
            <person name="Sibirny A.A."/>
            <person name="Slot J.C."/>
            <person name="Stielow J.B."/>
            <person name="Sun H."/>
            <person name="Kurtzman C.P."/>
            <person name="Blackwell M."/>
            <person name="Grigoriev I.V."/>
            <person name="Jeffries T.W."/>
        </authorList>
    </citation>
    <scope>NUCLEOTIDE SEQUENCE [LARGE SCALE GENOMIC DNA]</scope>
    <source>
        <strain evidence="4">NRRL Y-1626</strain>
    </source>
</reference>
<name>A0A1B7T8Q5_9ASCO</name>
<dbReference type="Proteomes" id="UP000092321">
    <property type="component" value="Unassembled WGS sequence"/>
</dbReference>
<dbReference type="AlphaFoldDB" id="A0A1B7T8Q5"/>
<keyword evidence="1" id="KW-0175">Coiled coil</keyword>
<evidence type="ECO:0000256" key="1">
    <source>
        <dbReference type="SAM" id="Coils"/>
    </source>
</evidence>
<dbReference type="EMBL" id="LXPE01000232">
    <property type="protein sequence ID" value="OBA25119.1"/>
    <property type="molecule type" value="Genomic_DNA"/>
</dbReference>
<evidence type="ECO:0000313" key="3">
    <source>
        <dbReference type="EMBL" id="OBA25119.1"/>
    </source>
</evidence>
<dbReference type="OrthoDB" id="3972845at2759"/>
<comment type="caution">
    <text evidence="3">The sequence shown here is derived from an EMBL/GenBank/DDBJ whole genome shotgun (WGS) entry which is preliminary data.</text>
</comment>
<feature type="compositionally biased region" description="Polar residues" evidence="2">
    <location>
        <begin position="1"/>
        <end position="19"/>
    </location>
</feature>
<protein>
    <submittedName>
        <fullName evidence="3">Uncharacterized protein</fullName>
    </submittedName>
</protein>
<evidence type="ECO:0000313" key="4">
    <source>
        <dbReference type="Proteomes" id="UP000092321"/>
    </source>
</evidence>